<dbReference type="Pfam" id="PF13650">
    <property type="entry name" value="Asp_protease_2"/>
    <property type="match status" value="1"/>
</dbReference>
<reference evidence="1" key="1">
    <citation type="journal article" date="2020" name="Microb. Genom.">
        <title>Genetic diversity of clinical and environmental Mucorales isolates obtained from an investigation of mucormycosis cases among solid organ transplant recipients.</title>
        <authorList>
            <person name="Nguyen M.H."/>
            <person name="Kaul D."/>
            <person name="Muto C."/>
            <person name="Cheng S.J."/>
            <person name="Richter R.A."/>
            <person name="Bruno V.M."/>
            <person name="Liu G."/>
            <person name="Beyhan S."/>
            <person name="Sundermann A.J."/>
            <person name="Mounaud S."/>
            <person name="Pasculle A.W."/>
            <person name="Nierman W.C."/>
            <person name="Driscoll E."/>
            <person name="Cumbie R."/>
            <person name="Clancy C.J."/>
            <person name="Dupont C.L."/>
        </authorList>
    </citation>
    <scope>NUCLEOTIDE SEQUENCE</scope>
    <source>
        <strain evidence="1">GL11</strain>
    </source>
</reference>
<sequence length="194" mass="22019">MNVHFASCVDTTQGIVLKIATREMITSKATTIRRTRRTSKISSNNSLTEIDYETDPRRFSEAAKVKGQQVSVLVDAGSMISTINEELVEDMALKKDDENEVWIEYGNATKEVARQSVSIHLNIGGNDFVYKLLVVKRQNVPIILGMDFFVETNLLLDPVSKSFIQWVKKLMQGIAKYRFYSWLSMDTVSNCLKL</sequence>
<dbReference type="Proteomes" id="UP000716291">
    <property type="component" value="Unassembled WGS sequence"/>
</dbReference>
<dbReference type="EMBL" id="JAANQT010005895">
    <property type="protein sequence ID" value="KAG1293023.1"/>
    <property type="molecule type" value="Genomic_DNA"/>
</dbReference>
<protein>
    <recommendedName>
        <fullName evidence="3">Peptidase A2 domain-containing protein</fullName>
    </recommendedName>
</protein>
<dbReference type="Gene3D" id="2.40.70.10">
    <property type="entry name" value="Acid Proteases"/>
    <property type="match status" value="1"/>
</dbReference>
<dbReference type="InterPro" id="IPR021109">
    <property type="entry name" value="Peptidase_aspartic_dom_sf"/>
</dbReference>
<name>A0A9P6WVM6_RHIOR</name>
<gene>
    <name evidence="1" type="ORF">G6F64_013598</name>
</gene>
<keyword evidence="2" id="KW-1185">Reference proteome</keyword>
<organism evidence="1 2">
    <name type="scientific">Rhizopus oryzae</name>
    <name type="common">Mucormycosis agent</name>
    <name type="synonym">Rhizopus arrhizus var. delemar</name>
    <dbReference type="NCBI Taxonomy" id="64495"/>
    <lineage>
        <taxon>Eukaryota</taxon>
        <taxon>Fungi</taxon>
        <taxon>Fungi incertae sedis</taxon>
        <taxon>Mucoromycota</taxon>
        <taxon>Mucoromycotina</taxon>
        <taxon>Mucoromycetes</taxon>
        <taxon>Mucorales</taxon>
        <taxon>Mucorineae</taxon>
        <taxon>Rhizopodaceae</taxon>
        <taxon>Rhizopus</taxon>
    </lineage>
</organism>
<evidence type="ECO:0008006" key="3">
    <source>
        <dbReference type="Google" id="ProtNLM"/>
    </source>
</evidence>
<dbReference type="SUPFAM" id="SSF50630">
    <property type="entry name" value="Acid proteases"/>
    <property type="match status" value="1"/>
</dbReference>
<evidence type="ECO:0000313" key="2">
    <source>
        <dbReference type="Proteomes" id="UP000716291"/>
    </source>
</evidence>
<dbReference type="AlphaFoldDB" id="A0A9P6WVM6"/>
<comment type="caution">
    <text evidence="1">The sequence shown here is derived from an EMBL/GenBank/DDBJ whole genome shotgun (WGS) entry which is preliminary data.</text>
</comment>
<accession>A0A9P6WVM6</accession>
<evidence type="ECO:0000313" key="1">
    <source>
        <dbReference type="EMBL" id="KAG1293023.1"/>
    </source>
</evidence>
<proteinExistence type="predicted"/>
<dbReference type="CDD" id="cd00303">
    <property type="entry name" value="retropepsin_like"/>
    <property type="match status" value="1"/>
</dbReference>